<proteinExistence type="predicted"/>
<dbReference type="GO" id="GO:0005524">
    <property type="term" value="F:ATP binding"/>
    <property type="evidence" value="ECO:0007669"/>
    <property type="project" value="UniProtKB-KW"/>
</dbReference>
<dbReference type="EMBL" id="NWUF01000018">
    <property type="protein sequence ID" value="PCE41168.1"/>
    <property type="molecule type" value="Genomic_DNA"/>
</dbReference>
<feature type="domain" description="Histidine kinase" evidence="7">
    <location>
        <begin position="1"/>
        <end position="159"/>
    </location>
</feature>
<dbReference type="OrthoDB" id="9804645at2"/>
<dbReference type="EC" id="2.7.13.3" evidence="2"/>
<dbReference type="InterPro" id="IPR036890">
    <property type="entry name" value="HATPase_C_sf"/>
</dbReference>
<dbReference type="KEGG" id="rdi:CMV14_16215"/>
<dbReference type="GO" id="GO:0005886">
    <property type="term" value="C:plasma membrane"/>
    <property type="evidence" value="ECO:0007669"/>
    <property type="project" value="TreeGrafter"/>
</dbReference>
<dbReference type="PANTHER" id="PTHR44936:SF10">
    <property type="entry name" value="SENSOR PROTEIN RSTB"/>
    <property type="match status" value="1"/>
</dbReference>
<dbReference type="InterPro" id="IPR003594">
    <property type="entry name" value="HATPase_dom"/>
</dbReference>
<evidence type="ECO:0000256" key="2">
    <source>
        <dbReference type="ARBA" id="ARBA00012438"/>
    </source>
</evidence>
<dbReference type="PROSITE" id="PS50109">
    <property type="entry name" value="HIS_KIN"/>
    <property type="match status" value="1"/>
</dbReference>
<name>A0A2A4FUQ0_9SPHN</name>
<keyword evidence="6" id="KW-0067">ATP-binding</keyword>
<dbReference type="SUPFAM" id="SSF55874">
    <property type="entry name" value="ATPase domain of HSP90 chaperone/DNA topoisomerase II/histidine kinase"/>
    <property type="match status" value="1"/>
</dbReference>
<sequence>MRTPLARLKFHLHDAPDEIRDKVAREIDEIEHLIGTTMEFVDSESRIHTTEPVDLSLLVEGVVDDLSDMGLNVLLTEPAPATIQGDPILLRRMFVNLCNNAVTYGHACIVTIETNASHVVVELRDRGGGMPVADLERAFEPFTAERALANARRAVSGLASRSSSRPWKPIAAA</sequence>
<evidence type="ECO:0000313" key="8">
    <source>
        <dbReference type="EMBL" id="PCE41168.1"/>
    </source>
</evidence>
<dbReference type="PANTHER" id="PTHR44936">
    <property type="entry name" value="SENSOR PROTEIN CREC"/>
    <property type="match status" value="1"/>
</dbReference>
<gene>
    <name evidence="8" type="ORF">COO09_16845</name>
</gene>
<reference evidence="8 9" key="1">
    <citation type="submission" date="2017-09" db="EMBL/GenBank/DDBJ databases">
        <title>The Catabolism of 3,6-Dichlorosalicylic acid is Initiated by the Cytochrome P450 Monooxygenase DsmABC in Rhizorhabdus dicambivorans Ndbn-20.</title>
        <authorList>
            <person name="Na L."/>
        </authorList>
    </citation>
    <scope>NUCLEOTIDE SEQUENCE [LARGE SCALE GENOMIC DNA]</scope>
    <source>
        <strain evidence="8 9">Ndbn-20m</strain>
    </source>
</reference>
<evidence type="ECO:0000256" key="4">
    <source>
        <dbReference type="ARBA" id="ARBA00022741"/>
    </source>
</evidence>
<keyword evidence="9" id="KW-1185">Reference proteome</keyword>
<dbReference type="Pfam" id="PF02518">
    <property type="entry name" value="HATPase_c"/>
    <property type="match status" value="1"/>
</dbReference>
<dbReference type="Proteomes" id="UP000218934">
    <property type="component" value="Unassembled WGS sequence"/>
</dbReference>
<keyword evidence="3" id="KW-0808">Transferase</keyword>
<evidence type="ECO:0000256" key="6">
    <source>
        <dbReference type="ARBA" id="ARBA00022840"/>
    </source>
</evidence>
<protein>
    <recommendedName>
        <fullName evidence="2">histidine kinase</fullName>
        <ecNumber evidence="2">2.7.13.3</ecNumber>
    </recommendedName>
</protein>
<comment type="catalytic activity">
    <reaction evidence="1">
        <text>ATP + protein L-histidine = ADP + protein N-phospho-L-histidine.</text>
        <dbReference type="EC" id="2.7.13.3"/>
    </reaction>
</comment>
<dbReference type="InterPro" id="IPR050980">
    <property type="entry name" value="2C_sensor_his_kinase"/>
</dbReference>
<evidence type="ECO:0000259" key="7">
    <source>
        <dbReference type="PROSITE" id="PS50109"/>
    </source>
</evidence>
<evidence type="ECO:0000313" key="9">
    <source>
        <dbReference type="Proteomes" id="UP000218934"/>
    </source>
</evidence>
<dbReference type="InterPro" id="IPR005467">
    <property type="entry name" value="His_kinase_dom"/>
</dbReference>
<dbReference type="GO" id="GO:0000155">
    <property type="term" value="F:phosphorelay sensor kinase activity"/>
    <property type="evidence" value="ECO:0007669"/>
    <property type="project" value="TreeGrafter"/>
</dbReference>
<dbReference type="AlphaFoldDB" id="A0A2A4FUQ0"/>
<comment type="caution">
    <text evidence="8">The sequence shown here is derived from an EMBL/GenBank/DDBJ whole genome shotgun (WGS) entry which is preliminary data.</text>
</comment>
<keyword evidence="5 8" id="KW-0418">Kinase</keyword>
<keyword evidence="4" id="KW-0547">Nucleotide-binding</keyword>
<evidence type="ECO:0000256" key="1">
    <source>
        <dbReference type="ARBA" id="ARBA00000085"/>
    </source>
</evidence>
<accession>A0A2A4FUQ0</accession>
<evidence type="ECO:0000256" key="3">
    <source>
        <dbReference type="ARBA" id="ARBA00022679"/>
    </source>
</evidence>
<dbReference type="Gene3D" id="3.30.565.10">
    <property type="entry name" value="Histidine kinase-like ATPase, C-terminal domain"/>
    <property type="match status" value="1"/>
</dbReference>
<organism evidence="8 9">
    <name type="scientific">Rhizorhabdus dicambivorans</name>
    <dbReference type="NCBI Taxonomy" id="1850238"/>
    <lineage>
        <taxon>Bacteria</taxon>
        <taxon>Pseudomonadati</taxon>
        <taxon>Pseudomonadota</taxon>
        <taxon>Alphaproteobacteria</taxon>
        <taxon>Sphingomonadales</taxon>
        <taxon>Sphingomonadaceae</taxon>
        <taxon>Rhizorhabdus</taxon>
    </lineage>
</organism>
<evidence type="ECO:0000256" key="5">
    <source>
        <dbReference type="ARBA" id="ARBA00022777"/>
    </source>
</evidence>